<gene>
    <name evidence="7" type="ORF">I5M32_01085</name>
</gene>
<dbReference type="EMBL" id="JAEHFY010000001">
    <property type="protein sequence ID" value="MBK0381540.1"/>
    <property type="molecule type" value="Genomic_DNA"/>
</dbReference>
<evidence type="ECO:0000313" key="8">
    <source>
        <dbReference type="Proteomes" id="UP000660024"/>
    </source>
</evidence>
<feature type="transmembrane region" description="Helical" evidence="6">
    <location>
        <begin position="12"/>
        <end position="28"/>
    </location>
</feature>
<evidence type="ECO:0000313" key="7">
    <source>
        <dbReference type="EMBL" id="MBK0381540.1"/>
    </source>
</evidence>
<dbReference type="InterPro" id="IPR019108">
    <property type="entry name" value="Caa3_assmbl_CtaG-rel"/>
</dbReference>
<feature type="transmembrane region" description="Helical" evidence="6">
    <location>
        <begin position="233"/>
        <end position="252"/>
    </location>
</feature>
<feature type="transmembrane region" description="Helical" evidence="6">
    <location>
        <begin position="140"/>
        <end position="161"/>
    </location>
</feature>
<keyword evidence="5 6" id="KW-0472">Membrane</keyword>
<organism evidence="7 8">
    <name type="scientific">Pedobacter segetis</name>
    <dbReference type="NCBI Taxonomy" id="2793069"/>
    <lineage>
        <taxon>Bacteria</taxon>
        <taxon>Pseudomonadati</taxon>
        <taxon>Bacteroidota</taxon>
        <taxon>Sphingobacteriia</taxon>
        <taxon>Sphingobacteriales</taxon>
        <taxon>Sphingobacteriaceae</taxon>
        <taxon>Pedobacter</taxon>
    </lineage>
</organism>
<reference evidence="7 8" key="1">
    <citation type="submission" date="2020-12" db="EMBL/GenBank/DDBJ databases">
        <title>Bacterial novel species Pedobacter sp. SD-b isolated from soil.</title>
        <authorList>
            <person name="Jung H.-Y."/>
        </authorList>
    </citation>
    <scope>NUCLEOTIDE SEQUENCE [LARGE SCALE GENOMIC DNA]</scope>
    <source>
        <strain evidence="7 8">SD-b</strain>
    </source>
</reference>
<dbReference type="Pfam" id="PF09678">
    <property type="entry name" value="Caa3_CtaG"/>
    <property type="match status" value="1"/>
</dbReference>
<dbReference type="Proteomes" id="UP000660024">
    <property type="component" value="Unassembled WGS sequence"/>
</dbReference>
<keyword evidence="8" id="KW-1185">Reference proteome</keyword>
<protein>
    <submittedName>
        <fullName evidence="7">Cytochrome c oxidase assembly protein</fullName>
    </submittedName>
</protein>
<feature type="transmembrane region" description="Helical" evidence="6">
    <location>
        <begin position="64"/>
        <end position="86"/>
    </location>
</feature>
<proteinExistence type="predicted"/>
<evidence type="ECO:0000256" key="5">
    <source>
        <dbReference type="ARBA" id="ARBA00023136"/>
    </source>
</evidence>
<evidence type="ECO:0000256" key="6">
    <source>
        <dbReference type="SAM" id="Phobius"/>
    </source>
</evidence>
<keyword evidence="4 6" id="KW-1133">Transmembrane helix</keyword>
<accession>A0ABS1BFA0</accession>
<feature type="transmembrane region" description="Helical" evidence="6">
    <location>
        <begin position="98"/>
        <end position="120"/>
    </location>
</feature>
<keyword evidence="3 6" id="KW-0812">Transmembrane</keyword>
<evidence type="ECO:0000256" key="3">
    <source>
        <dbReference type="ARBA" id="ARBA00022692"/>
    </source>
</evidence>
<evidence type="ECO:0000256" key="2">
    <source>
        <dbReference type="ARBA" id="ARBA00022475"/>
    </source>
</evidence>
<comment type="caution">
    <text evidence="7">The sequence shown here is derived from an EMBL/GenBank/DDBJ whole genome shotgun (WGS) entry which is preliminary data.</text>
</comment>
<comment type="subcellular location">
    <subcellularLocation>
        <location evidence="1">Cell membrane</location>
        <topology evidence="1">Multi-pass membrane protein</topology>
    </subcellularLocation>
</comment>
<feature type="transmembrane region" description="Helical" evidence="6">
    <location>
        <begin position="173"/>
        <end position="196"/>
    </location>
</feature>
<feature type="transmembrane region" description="Helical" evidence="6">
    <location>
        <begin position="37"/>
        <end position="58"/>
    </location>
</feature>
<sequence length="274" mass="31550">METIFSQWKFNLGASLLFILLITFYFYLTKGKLKMGAAFYFFGCFLMLVLSLSPLHFIGMHYLLSAYMVMHILLLLICGPFILMGIPKETPNTSIKKTSVFFFNYPWMGWLAGIGLMWFWHIPKIFDAAFPKSQSLFGFYPLAFLHMLTLLLAGIFFAWPILGPHKELRAHPLVGLVYLASACVGCSILGLFLTFAPPTLYHHYFMADTFGFASTIKHNWGIDRAMDQQMAGLMMWVPCCFIYLSGCMMLFFKYINAKEKPIVIENNKLERRYS</sequence>
<keyword evidence="2" id="KW-1003">Cell membrane</keyword>
<name>A0ABS1BFA0_9SPHI</name>
<evidence type="ECO:0000256" key="4">
    <source>
        <dbReference type="ARBA" id="ARBA00022989"/>
    </source>
</evidence>
<evidence type="ECO:0000256" key="1">
    <source>
        <dbReference type="ARBA" id="ARBA00004651"/>
    </source>
</evidence>
<dbReference type="RefSeq" id="WP_200584109.1">
    <property type="nucleotide sequence ID" value="NZ_JAEHFY010000001.1"/>
</dbReference>